<dbReference type="InterPro" id="IPR007889">
    <property type="entry name" value="HTH_Psq"/>
</dbReference>
<sequence length="51" mass="5879">MIRYSDETRLKAALGVLENGMSDNQAARKYGMNHVTVIRLIDERLSRPLFQ</sequence>
<evidence type="ECO:0000259" key="1">
    <source>
        <dbReference type="Pfam" id="PF05225"/>
    </source>
</evidence>
<proteinExistence type="predicted"/>
<dbReference type="Pfam" id="PF05225">
    <property type="entry name" value="HTH_psq"/>
    <property type="match status" value="1"/>
</dbReference>
<keyword evidence="3" id="KW-1185">Reference proteome</keyword>
<organism evidence="2 3">
    <name type="scientific">Paenibacillus motobuensis</name>
    <dbReference type="NCBI Taxonomy" id="295324"/>
    <lineage>
        <taxon>Bacteria</taxon>
        <taxon>Bacillati</taxon>
        <taxon>Bacillota</taxon>
        <taxon>Bacilli</taxon>
        <taxon>Bacillales</taxon>
        <taxon>Paenibacillaceae</taxon>
        <taxon>Paenibacillus</taxon>
    </lineage>
</organism>
<name>A0ABP3IEH9_9BACL</name>
<dbReference type="InterPro" id="IPR010921">
    <property type="entry name" value="Trp_repressor/repl_initiator"/>
</dbReference>
<dbReference type="SUPFAM" id="SSF48295">
    <property type="entry name" value="TrpR-like"/>
    <property type="match status" value="1"/>
</dbReference>
<gene>
    <name evidence="2" type="ORF">GCM10008933_31410</name>
</gene>
<feature type="domain" description="HTH psq-type" evidence="1">
    <location>
        <begin position="7"/>
        <end position="37"/>
    </location>
</feature>
<dbReference type="EMBL" id="BAAACX010000014">
    <property type="protein sequence ID" value="GAA0398500.1"/>
    <property type="molecule type" value="Genomic_DNA"/>
</dbReference>
<evidence type="ECO:0000313" key="3">
    <source>
        <dbReference type="Proteomes" id="UP001500340"/>
    </source>
</evidence>
<protein>
    <recommendedName>
        <fullName evidence="1">HTH psq-type domain-containing protein</fullName>
    </recommendedName>
</protein>
<evidence type="ECO:0000313" key="2">
    <source>
        <dbReference type="EMBL" id="GAA0398500.1"/>
    </source>
</evidence>
<reference evidence="3" key="1">
    <citation type="journal article" date="2019" name="Int. J. Syst. Evol. Microbiol.">
        <title>The Global Catalogue of Microorganisms (GCM) 10K type strain sequencing project: providing services to taxonomists for standard genome sequencing and annotation.</title>
        <authorList>
            <consortium name="The Broad Institute Genomics Platform"/>
            <consortium name="The Broad Institute Genome Sequencing Center for Infectious Disease"/>
            <person name="Wu L."/>
            <person name="Ma J."/>
        </authorList>
    </citation>
    <scope>NUCLEOTIDE SEQUENCE [LARGE SCALE GENOMIC DNA]</scope>
    <source>
        <strain evidence="3">JCM 12774</strain>
    </source>
</reference>
<accession>A0ABP3IEH9</accession>
<dbReference type="Proteomes" id="UP001500340">
    <property type="component" value="Unassembled WGS sequence"/>
</dbReference>
<comment type="caution">
    <text evidence="2">The sequence shown here is derived from an EMBL/GenBank/DDBJ whole genome shotgun (WGS) entry which is preliminary data.</text>
</comment>
<dbReference type="RefSeq" id="WP_343862831.1">
    <property type="nucleotide sequence ID" value="NZ_BAAACX010000014.1"/>
</dbReference>